<dbReference type="EMBL" id="JBAHYK010001754">
    <property type="protein sequence ID" value="KAL0566851.1"/>
    <property type="molecule type" value="Genomic_DNA"/>
</dbReference>
<comment type="caution">
    <text evidence="1">The sequence shown here is derived from an EMBL/GenBank/DDBJ whole genome shotgun (WGS) entry which is preliminary data.</text>
</comment>
<evidence type="ECO:0000313" key="1">
    <source>
        <dbReference type="EMBL" id="KAL0566851.1"/>
    </source>
</evidence>
<proteinExistence type="predicted"/>
<gene>
    <name evidence="1" type="ORF">V5O48_015150</name>
</gene>
<reference evidence="1 2" key="1">
    <citation type="submission" date="2024-02" db="EMBL/GenBank/DDBJ databases">
        <title>A draft genome for the cacao thread blight pathogen Marasmius crinis-equi.</title>
        <authorList>
            <person name="Cohen S.P."/>
            <person name="Baruah I.K."/>
            <person name="Amoako-Attah I."/>
            <person name="Bukari Y."/>
            <person name="Meinhardt L.W."/>
            <person name="Bailey B.A."/>
        </authorList>
    </citation>
    <scope>NUCLEOTIDE SEQUENCE [LARGE SCALE GENOMIC DNA]</scope>
    <source>
        <strain evidence="1 2">GH-76</strain>
    </source>
</reference>
<evidence type="ECO:0000313" key="2">
    <source>
        <dbReference type="Proteomes" id="UP001465976"/>
    </source>
</evidence>
<protein>
    <submittedName>
        <fullName evidence="1">Uncharacterized protein</fullName>
    </submittedName>
</protein>
<accession>A0ABR3EVM4</accession>
<dbReference type="Proteomes" id="UP001465976">
    <property type="component" value="Unassembled WGS sequence"/>
</dbReference>
<feature type="non-terminal residue" evidence="1">
    <location>
        <position position="97"/>
    </location>
</feature>
<organism evidence="1 2">
    <name type="scientific">Marasmius crinis-equi</name>
    <dbReference type="NCBI Taxonomy" id="585013"/>
    <lineage>
        <taxon>Eukaryota</taxon>
        <taxon>Fungi</taxon>
        <taxon>Dikarya</taxon>
        <taxon>Basidiomycota</taxon>
        <taxon>Agaricomycotina</taxon>
        <taxon>Agaricomycetes</taxon>
        <taxon>Agaricomycetidae</taxon>
        <taxon>Agaricales</taxon>
        <taxon>Marasmiineae</taxon>
        <taxon>Marasmiaceae</taxon>
        <taxon>Marasmius</taxon>
    </lineage>
</organism>
<sequence>MISTVFTAGLDDDNGVSKCTDGGLDWYTSAVGETPCRTYERLRQICNNNYRVGILTEDEKCDDQVGDCCCNNIAFSLRMLCFTCQKGLGGRGAGIDA</sequence>
<keyword evidence="2" id="KW-1185">Reference proteome</keyword>
<name>A0ABR3EVM4_9AGAR</name>